<dbReference type="EMBL" id="UZAM01009536">
    <property type="protein sequence ID" value="VDP09418.1"/>
    <property type="molecule type" value="Genomic_DNA"/>
</dbReference>
<dbReference type="AlphaFoldDB" id="A0A183IRC0"/>
<reference evidence="3" key="1">
    <citation type="submission" date="2016-06" db="UniProtKB">
        <authorList>
            <consortium name="WormBaseParasite"/>
        </authorList>
    </citation>
    <scope>IDENTIFICATION</scope>
</reference>
<reference evidence="1 2" key="2">
    <citation type="submission" date="2018-11" db="EMBL/GenBank/DDBJ databases">
        <authorList>
            <consortium name="Pathogen Informatics"/>
        </authorList>
    </citation>
    <scope>NUCLEOTIDE SEQUENCE [LARGE SCALE GENOMIC DNA]</scope>
</reference>
<evidence type="ECO:0000313" key="2">
    <source>
        <dbReference type="Proteomes" id="UP000270296"/>
    </source>
</evidence>
<organism evidence="3">
    <name type="scientific">Soboliphyme baturini</name>
    <dbReference type="NCBI Taxonomy" id="241478"/>
    <lineage>
        <taxon>Eukaryota</taxon>
        <taxon>Metazoa</taxon>
        <taxon>Ecdysozoa</taxon>
        <taxon>Nematoda</taxon>
        <taxon>Enoplea</taxon>
        <taxon>Dorylaimia</taxon>
        <taxon>Dioctophymatida</taxon>
        <taxon>Dioctophymatoidea</taxon>
        <taxon>Soboliphymatidae</taxon>
        <taxon>Soboliphyme</taxon>
    </lineage>
</organism>
<evidence type="ECO:0000313" key="3">
    <source>
        <dbReference type="WBParaSite" id="SBAD_0000640501-mRNA-1"/>
    </source>
</evidence>
<accession>A0A183IRC0</accession>
<evidence type="ECO:0000313" key="1">
    <source>
        <dbReference type="EMBL" id="VDP09418.1"/>
    </source>
</evidence>
<dbReference type="WBParaSite" id="SBAD_0000640501-mRNA-1">
    <property type="protein sequence ID" value="SBAD_0000640501-mRNA-1"/>
    <property type="gene ID" value="SBAD_0000640501"/>
</dbReference>
<dbReference type="Proteomes" id="UP000270296">
    <property type="component" value="Unassembled WGS sequence"/>
</dbReference>
<keyword evidence="2" id="KW-1185">Reference proteome</keyword>
<name>A0A183IRC0_9BILA</name>
<protein>
    <submittedName>
        <fullName evidence="3">DUF305 domain-containing protein</fullName>
    </submittedName>
</protein>
<sequence>MGALQTMLEKVCRMGTAHSPHAEYVANMKIHNEAALRTAMQEIESSKLAIDDEFRNRVQEISAGLNALSRCG</sequence>
<gene>
    <name evidence="1" type="ORF">SBAD_LOCUS6167</name>
</gene>
<proteinExistence type="predicted"/>